<keyword evidence="2" id="KW-1185">Reference proteome</keyword>
<sequence>MKTKKLTPVTVAPVKRENVAMATVSRDGNAMIAPALSHHIATMWGTPFAGDEAE</sequence>
<organism evidence="1 2">
    <name type="scientific">Roseofilum casamattae BLCC-M143</name>
    <dbReference type="NCBI Taxonomy" id="3022442"/>
    <lineage>
        <taxon>Bacteria</taxon>
        <taxon>Bacillati</taxon>
        <taxon>Cyanobacteriota</taxon>
        <taxon>Cyanophyceae</taxon>
        <taxon>Desertifilales</taxon>
        <taxon>Desertifilaceae</taxon>
        <taxon>Roseofilum</taxon>
        <taxon>Roseofilum casamattae</taxon>
    </lineage>
</organism>
<dbReference type="Proteomes" id="UP001232992">
    <property type="component" value="Unassembled WGS sequence"/>
</dbReference>
<evidence type="ECO:0000313" key="1">
    <source>
        <dbReference type="EMBL" id="MDJ1185616.1"/>
    </source>
</evidence>
<accession>A0ABT7C471</accession>
<proteinExistence type="predicted"/>
<dbReference type="RefSeq" id="WP_283760256.1">
    <property type="nucleotide sequence ID" value="NZ_JAQOSQ010000041.1"/>
</dbReference>
<reference evidence="1 2" key="1">
    <citation type="submission" date="2023-01" db="EMBL/GenBank/DDBJ databases">
        <title>Novel diversity within Roseofilum (Cyanobacteria; Desertifilaceae) from marine benthic mats with descriptions of four novel species.</title>
        <authorList>
            <person name="Wang Y."/>
            <person name="Berthold D.E."/>
            <person name="Hu J."/>
            <person name="Lefler F.W."/>
            <person name="Laughinghouse H.D. IV."/>
        </authorList>
    </citation>
    <scope>NUCLEOTIDE SEQUENCE [LARGE SCALE GENOMIC DNA]</scope>
    <source>
        <strain evidence="1 2">BLCC-M143</strain>
    </source>
</reference>
<evidence type="ECO:0000313" key="2">
    <source>
        <dbReference type="Proteomes" id="UP001232992"/>
    </source>
</evidence>
<protein>
    <submittedName>
        <fullName evidence="1">Anacyclamide/piricyclamide family prenylated cyclic peptide</fullName>
    </submittedName>
</protein>
<dbReference type="Pfam" id="PF19158">
    <property type="entry name" value="DUF5840"/>
    <property type="match status" value="1"/>
</dbReference>
<gene>
    <name evidence="1" type="ORF">PMH09_20745</name>
</gene>
<name>A0ABT7C471_9CYAN</name>
<dbReference type="InterPro" id="IPR031036">
    <property type="entry name" value="Pren_cyc_PirE"/>
</dbReference>
<comment type="caution">
    <text evidence="1">The sequence shown here is derived from an EMBL/GenBank/DDBJ whole genome shotgun (WGS) entry which is preliminary data.</text>
</comment>
<dbReference type="EMBL" id="JAQOSQ010000041">
    <property type="protein sequence ID" value="MDJ1185616.1"/>
    <property type="molecule type" value="Genomic_DNA"/>
</dbReference>
<dbReference type="NCBIfam" id="TIGR04446">
    <property type="entry name" value="pren_cyc_PirE"/>
    <property type="match status" value="1"/>
</dbReference>